<dbReference type="Proteomes" id="UP000550707">
    <property type="component" value="Unassembled WGS sequence"/>
</dbReference>
<proteinExistence type="inferred from homology"/>
<evidence type="ECO:0000256" key="6">
    <source>
        <dbReference type="ARBA" id="ARBA00023054"/>
    </source>
</evidence>
<keyword evidence="10" id="KW-0206">Cytoskeleton</keyword>
<evidence type="ECO:0000256" key="9">
    <source>
        <dbReference type="ARBA" id="ARBA00065982"/>
    </source>
</evidence>
<dbReference type="InterPro" id="IPR001060">
    <property type="entry name" value="FCH_dom"/>
</dbReference>
<feature type="compositionally biased region" description="Basic and acidic residues" evidence="16">
    <location>
        <begin position="344"/>
        <end position="360"/>
    </location>
</feature>
<dbReference type="Gene3D" id="3.30.200.20">
    <property type="entry name" value="Phosphorylase Kinase, domain 1"/>
    <property type="match status" value="1"/>
</dbReference>
<dbReference type="FunFam" id="3.30.200.20:FF:000089">
    <property type="entry name" value="Tyrosine-protein kinase"/>
    <property type="match status" value="1"/>
</dbReference>
<dbReference type="FunFam" id="1.10.287.160:FF:000006">
    <property type="entry name" value="Tyrosine-protein kinase"/>
    <property type="match status" value="1"/>
</dbReference>
<dbReference type="InterPro" id="IPR020635">
    <property type="entry name" value="Tyr_kinase_cat_dom"/>
</dbReference>
<comment type="caution">
    <text evidence="19">The sequence shown here is derived from an EMBL/GenBank/DDBJ whole genome shotgun (WGS) entry which is preliminary data.</text>
</comment>
<keyword evidence="5 10" id="KW-0067">ATP-binding</keyword>
<dbReference type="PROSITE" id="PS50011">
    <property type="entry name" value="PROTEIN_KINASE_DOM"/>
    <property type="match status" value="1"/>
</dbReference>
<dbReference type="InterPro" id="IPR008266">
    <property type="entry name" value="Tyr_kinase_AS"/>
</dbReference>
<comment type="similarity">
    <text evidence="10">Belongs to the protein kinase superfamily. Tyr protein kinase family. Fes/fps subfamily.</text>
</comment>
<dbReference type="PROSITE" id="PS00107">
    <property type="entry name" value="PROTEIN_KINASE_ATP"/>
    <property type="match status" value="1"/>
</dbReference>
<dbReference type="PROSITE" id="PS51741">
    <property type="entry name" value="F_BAR"/>
    <property type="match status" value="1"/>
</dbReference>
<comment type="subunit">
    <text evidence="9">Homooligomer. Interacts with BCR. Interacts (when activated, via coiled coil domain) with TRIM28. Interacts (via SH2 domain) with phosphorylated EZR, MS4A2/FCER1B and HCLS1/HS1. Interacts with phosphorylated KIT. Interacts with FLT3. Interacts (via F-BAR domain) with soluble tubulin. Interacts (via SH2 domain) with microtubules.</text>
</comment>
<evidence type="ECO:0000256" key="13">
    <source>
        <dbReference type="PROSITE-ProRule" id="PRU01077"/>
    </source>
</evidence>
<feature type="active site" description="Proton acceptor" evidence="11">
    <location>
        <position position="554"/>
    </location>
</feature>
<dbReference type="InterPro" id="IPR001245">
    <property type="entry name" value="Ser-Thr/Tyr_kinase_cat_dom"/>
</dbReference>
<evidence type="ECO:0000256" key="8">
    <source>
        <dbReference type="ARBA" id="ARBA00058669"/>
    </source>
</evidence>
<dbReference type="SMART" id="SM00219">
    <property type="entry name" value="TyrKc"/>
    <property type="match status" value="1"/>
</dbReference>
<dbReference type="Gene3D" id="1.20.1270.60">
    <property type="entry name" value="Arfaptin homology (AH) domain/BAR domain"/>
    <property type="match status" value="2"/>
</dbReference>
<reference evidence="19 20" key="1">
    <citation type="journal article" date="2020" name="Nature">
        <title>Six reference-quality genomes reveal evolution of bat adaptations.</title>
        <authorList>
            <person name="Jebb D."/>
            <person name="Huang Z."/>
            <person name="Pippel M."/>
            <person name="Hughes G.M."/>
            <person name="Lavrichenko K."/>
            <person name="Devanna P."/>
            <person name="Winkler S."/>
            <person name="Jermiin L.S."/>
            <person name="Skirmuntt E.C."/>
            <person name="Katzourakis A."/>
            <person name="Burkitt-Gray L."/>
            <person name="Ray D.A."/>
            <person name="Sullivan K.A.M."/>
            <person name="Roscito J.G."/>
            <person name="Kirilenko B.M."/>
            <person name="Davalos L.M."/>
            <person name="Corthals A.P."/>
            <person name="Power M.L."/>
            <person name="Jones G."/>
            <person name="Ransome R.D."/>
            <person name="Dechmann D.K.N."/>
            <person name="Locatelli A.G."/>
            <person name="Puechmaille S.J."/>
            <person name="Fedrigo O."/>
            <person name="Jarvis E.D."/>
            <person name="Hiller M."/>
            <person name="Vernes S.C."/>
            <person name="Myers E.W."/>
            <person name="Teeling E.C."/>
        </authorList>
    </citation>
    <scope>NUCLEOTIDE SEQUENCE [LARGE SCALE GENOMIC DNA]</scope>
    <source>
        <strain evidence="19">MMolMol1</strain>
        <tissue evidence="19">Muscle</tissue>
    </source>
</reference>
<dbReference type="SMART" id="SM00055">
    <property type="entry name" value="FCH"/>
    <property type="match status" value="1"/>
</dbReference>
<dbReference type="GO" id="GO:0005524">
    <property type="term" value="F:ATP binding"/>
    <property type="evidence" value="ECO:0007669"/>
    <property type="project" value="UniProtKB-UniRule"/>
</dbReference>
<protein>
    <recommendedName>
        <fullName evidence="10">Tyrosine-protein kinase</fullName>
        <ecNumber evidence="10">2.7.10.2</ecNumber>
    </recommendedName>
</protein>
<dbReference type="EC" id="2.7.10.2" evidence="10"/>
<dbReference type="InterPro" id="IPR016250">
    <property type="entry name" value="Tyr-prot_kinase_Fes/Fps"/>
</dbReference>
<dbReference type="GO" id="GO:0005856">
    <property type="term" value="C:cytoskeleton"/>
    <property type="evidence" value="ECO:0007669"/>
    <property type="project" value="UniProtKB-SubCell"/>
</dbReference>
<feature type="region of interest" description="Disordered" evidence="16">
    <location>
        <begin position="335"/>
        <end position="362"/>
    </location>
</feature>
<evidence type="ECO:0000259" key="17">
    <source>
        <dbReference type="PROSITE" id="PS50011"/>
    </source>
</evidence>
<dbReference type="Gene3D" id="1.10.287.160">
    <property type="entry name" value="HR1 repeat"/>
    <property type="match status" value="1"/>
</dbReference>
<feature type="domain" description="F-BAR" evidence="18">
    <location>
        <begin position="1"/>
        <end position="201"/>
    </location>
</feature>
<dbReference type="InterPro" id="IPR050198">
    <property type="entry name" value="Non-receptor_tyrosine_kinases"/>
</dbReference>
<evidence type="ECO:0000256" key="12">
    <source>
        <dbReference type="PIRSR" id="PIRSR000632-2"/>
    </source>
</evidence>
<dbReference type="PROSITE" id="PS00109">
    <property type="entry name" value="PROTEIN_KINASE_TYR"/>
    <property type="match status" value="1"/>
</dbReference>
<evidence type="ECO:0000256" key="2">
    <source>
        <dbReference type="ARBA" id="ARBA00022679"/>
    </source>
</evidence>
<evidence type="ECO:0000256" key="7">
    <source>
        <dbReference type="ARBA" id="ARBA00023137"/>
    </source>
</evidence>
<dbReference type="SUPFAM" id="SSF103657">
    <property type="entry name" value="BAR/IMD domain-like"/>
    <property type="match status" value="1"/>
</dbReference>
<dbReference type="InterPro" id="IPR017441">
    <property type="entry name" value="Protein_kinase_ATP_BS"/>
</dbReference>
<comment type="function">
    <text evidence="8">Tyrosine-protein kinase that acts downstream of cell surface receptors and plays a role in the regulation of the actin cytoskeleton, microtubule assembly, cell attachment and cell spreading. Plays a role in FCER1 (high affinity immunoglobulin epsilon receptor)-mediated signaling in mast cells. Acts down-stream of the activated FCER1 receptor and the mast/stem cell growth factor receptor KIT. Plays a role in the regulation of mast cell degranulation. Plays a role in the regulation of cell differentiation and promotes neurite outgrowth in response to NGF signaling. Plays a role in cell scattering and cell migration in response to HGF-induced activation of EZR. Phosphorylates BCR and down-regulates BCR kinase activity. Phosphorylates HCLS1/HS1, PECAM1, STAT3 and TRIM28.</text>
</comment>
<keyword evidence="20" id="KW-1185">Reference proteome</keyword>
<dbReference type="InterPro" id="IPR000719">
    <property type="entry name" value="Prot_kinase_dom"/>
</dbReference>
<dbReference type="Gene3D" id="1.10.510.10">
    <property type="entry name" value="Transferase(Phosphotransferase) domain 1"/>
    <property type="match status" value="1"/>
</dbReference>
<feature type="domain" description="Protein kinase" evidence="17">
    <location>
        <begin position="432"/>
        <end position="693"/>
    </location>
</feature>
<evidence type="ECO:0000259" key="18">
    <source>
        <dbReference type="PROSITE" id="PS51741"/>
    </source>
</evidence>
<keyword evidence="7 10" id="KW-0829">Tyrosine-protein kinase</keyword>
<evidence type="ECO:0000256" key="14">
    <source>
        <dbReference type="PROSITE-ProRule" id="PRU10141"/>
    </source>
</evidence>
<evidence type="ECO:0000313" key="20">
    <source>
        <dbReference type="Proteomes" id="UP000550707"/>
    </source>
</evidence>
<keyword evidence="10" id="KW-0963">Cytoplasm</keyword>
<dbReference type="EMBL" id="JACASF010000024">
    <property type="protein sequence ID" value="KAF6399205.1"/>
    <property type="molecule type" value="Genomic_DNA"/>
</dbReference>
<dbReference type="InterPro" id="IPR031160">
    <property type="entry name" value="F_BAR_dom"/>
</dbReference>
<evidence type="ECO:0000256" key="4">
    <source>
        <dbReference type="ARBA" id="ARBA00022777"/>
    </source>
</evidence>
<dbReference type="AlphaFoldDB" id="A0A7J8BL98"/>
<evidence type="ECO:0000256" key="16">
    <source>
        <dbReference type="SAM" id="MobiDB-lite"/>
    </source>
</evidence>
<evidence type="ECO:0000256" key="3">
    <source>
        <dbReference type="ARBA" id="ARBA00022741"/>
    </source>
</evidence>
<comment type="subcellular location">
    <subcellularLocation>
        <location evidence="10">Cytoplasm</location>
        <location evidence="10">Cytoskeleton</location>
    </subcellularLocation>
</comment>
<dbReference type="PANTHER" id="PTHR24418">
    <property type="entry name" value="TYROSINE-PROTEIN KINASE"/>
    <property type="match status" value="1"/>
</dbReference>
<evidence type="ECO:0000256" key="1">
    <source>
        <dbReference type="ARBA" id="ARBA00022553"/>
    </source>
</evidence>
<dbReference type="FunFam" id="1.10.510.10:FF:000212">
    <property type="entry name" value="Tyrosine-protein kinase"/>
    <property type="match status" value="1"/>
</dbReference>
<accession>A0A7J8BL98</accession>
<feature type="binding site" evidence="12 14">
    <location>
        <position position="461"/>
    </location>
    <ligand>
        <name>ATP</name>
        <dbReference type="ChEBI" id="CHEBI:30616"/>
    </ligand>
</feature>
<name>A0A7J8BL98_MOLMO</name>
<evidence type="ECO:0000256" key="11">
    <source>
        <dbReference type="PIRSR" id="PIRSR000632-1"/>
    </source>
</evidence>
<keyword evidence="3 10" id="KW-0547">Nucleotide-binding</keyword>
<keyword evidence="1" id="KW-0597">Phosphoprotein</keyword>
<dbReference type="Pfam" id="PF07714">
    <property type="entry name" value="PK_Tyr_Ser-Thr"/>
    <property type="match status" value="1"/>
</dbReference>
<dbReference type="InterPro" id="IPR011009">
    <property type="entry name" value="Kinase-like_dom_sf"/>
</dbReference>
<feature type="binding site" evidence="12">
    <location>
        <begin position="438"/>
        <end position="446"/>
    </location>
    <ligand>
        <name>ATP</name>
        <dbReference type="ChEBI" id="CHEBI:30616"/>
    </ligand>
</feature>
<evidence type="ECO:0000256" key="5">
    <source>
        <dbReference type="ARBA" id="ARBA00022840"/>
    </source>
</evidence>
<sequence>MGFSSELCSSQGHGAVQQMQEAELRLLEGMRKWMAQRVKSDREYAGLLHHMSLQDSGAQSRGSSDSPISQTHIQDIEKLKSQYRALARDSAQARRKYQEASKDKDRDRAKDKYVRSLWKLFAHHNRYVLGVRAAQLHHQHHHQLMLPGLLHSLQDLHQEMACILKEILQEYLEISSLVQDEVVAIHQEMAAAAARIQPEAEYLGFLRQYGSTPDVPPCVTFDESLLEEGEALEPGELQLNELTVESVQHTLTSVTDDLAVATQTVFSRQEAVNQLQRELRNEEQNIHPRQRVYLLGKRQALQEELQGLQVALCSQAKLQAQQELLQAKLEWLGPGEPPPVPLLQDDRHSTSSSEPEREGGRTPTLEILKSHISGIFRPKFSNMYRLEGDSFPSIPLLIDHLLRSQQPLTKKSGIVLNRAVPKDKWALNHEDLVLGEQIGRGNFGEVFSGRLRVDNTLVAVKSCRETLPPDLKAKFLQEARILKQYSHPNIVRLIGVCTQKQPIYIVMELVQGGDFLTFLRTEGARLRMKTLLQMVGDAAAGMEYLESKGCIHRDLAARNCLVTEKNVLKISDFGMSREEEDGIYAASGGLRQVPVKWTAPEALNYGRYSSESDVWSFGILLWETFSLGASPYPNLSNQQTREFVEKGGRLPCPELCPDAVFRLMEQCWAYEPGQRPSFSAIYQELQSIRKRHR</sequence>
<keyword evidence="2 10" id="KW-0808">Transferase</keyword>
<dbReference type="PRINTS" id="PR00109">
    <property type="entry name" value="TYRKINASE"/>
</dbReference>
<dbReference type="GO" id="GO:0004715">
    <property type="term" value="F:non-membrane spanning protein tyrosine kinase activity"/>
    <property type="evidence" value="ECO:0007669"/>
    <property type="project" value="UniProtKB-EC"/>
</dbReference>
<keyword evidence="4 10" id="KW-0418">Kinase</keyword>
<comment type="catalytic activity">
    <reaction evidence="10">
        <text>L-tyrosyl-[protein] + ATP = O-phospho-L-tyrosyl-[protein] + ADP + H(+)</text>
        <dbReference type="Rhea" id="RHEA:10596"/>
        <dbReference type="Rhea" id="RHEA-COMP:10136"/>
        <dbReference type="Rhea" id="RHEA-COMP:20101"/>
        <dbReference type="ChEBI" id="CHEBI:15378"/>
        <dbReference type="ChEBI" id="CHEBI:30616"/>
        <dbReference type="ChEBI" id="CHEBI:46858"/>
        <dbReference type="ChEBI" id="CHEBI:61978"/>
        <dbReference type="ChEBI" id="CHEBI:456216"/>
        <dbReference type="EC" id="2.7.10.2"/>
    </reaction>
</comment>
<gene>
    <name evidence="19" type="ORF">HJG59_005109</name>
</gene>
<dbReference type="PIRSF" id="PIRSF000632">
    <property type="entry name" value="TyrPK_fps"/>
    <property type="match status" value="1"/>
</dbReference>
<evidence type="ECO:0000313" key="19">
    <source>
        <dbReference type="EMBL" id="KAF6399205.1"/>
    </source>
</evidence>
<dbReference type="SUPFAM" id="SSF56112">
    <property type="entry name" value="Protein kinase-like (PK-like)"/>
    <property type="match status" value="1"/>
</dbReference>
<evidence type="ECO:0000256" key="10">
    <source>
        <dbReference type="PIRNR" id="PIRNR000632"/>
    </source>
</evidence>
<dbReference type="InterPro" id="IPR027267">
    <property type="entry name" value="AH/BAR_dom_sf"/>
</dbReference>
<organism evidence="19 20">
    <name type="scientific">Molossus molossus</name>
    <name type="common">Pallas' mastiff bat</name>
    <name type="synonym">Vespertilio molossus</name>
    <dbReference type="NCBI Taxonomy" id="27622"/>
    <lineage>
        <taxon>Eukaryota</taxon>
        <taxon>Metazoa</taxon>
        <taxon>Chordata</taxon>
        <taxon>Craniata</taxon>
        <taxon>Vertebrata</taxon>
        <taxon>Euteleostomi</taxon>
        <taxon>Mammalia</taxon>
        <taxon>Eutheria</taxon>
        <taxon>Laurasiatheria</taxon>
        <taxon>Chiroptera</taxon>
        <taxon>Yangochiroptera</taxon>
        <taxon>Molossidae</taxon>
        <taxon>Molossus</taxon>
    </lineage>
</organism>
<feature type="coiled-coil region" evidence="15">
    <location>
        <begin position="76"/>
        <end position="103"/>
    </location>
</feature>
<keyword evidence="6 13" id="KW-0175">Coiled coil</keyword>
<evidence type="ECO:0000256" key="15">
    <source>
        <dbReference type="SAM" id="Coils"/>
    </source>
</evidence>